<keyword evidence="2" id="KW-1185">Reference proteome</keyword>
<evidence type="ECO:0000313" key="1">
    <source>
        <dbReference type="EMBL" id="VEU44284.1"/>
    </source>
</evidence>
<gene>
    <name evidence="1" type="ORF">PSNMU_V1.4_AUG-EV-PASAV3_0113720</name>
</gene>
<dbReference type="OrthoDB" id="3142841at2759"/>
<dbReference type="Gene3D" id="3.40.50.80">
    <property type="entry name" value="Nucleotide-binding domain of ferredoxin-NADP reductase (FNR) module"/>
    <property type="match status" value="1"/>
</dbReference>
<sequence>MQTFYSLLLFSKPRPVVVLFLAASVVVDSFAPATIRSGVLQHHRTKNASAKTERGTLLFAESPQYQKQEGILRRSECVGKGSYLLYIDCVDDDTNGYKPGHVLALEIQPPAVDGCDDVEVSETMTMNEKTRKDMEANEGWMRGPYTVSRGYGTSSEINGKAKNDGFQVLVKEVGYKSHVFSTCPEGTPVRYGGKFKVPIAEGILEAAETNDSEDRGATKRVIMVSTGVGVGPCLGASEILVNMLTSSDAKESTIHSINLVTSFRTREEIAMASDLDKLQQQQQGRNPEFHWESIITGETGRLSASGPECLLDQYVSPAISTGSAIRNTHYHIIGNGQLVNEWTAGLEQAGVPPSRVTTEAYFNHKGEADPVAVNAICQAILRLDRDAESKEVETAVEQAARDA</sequence>
<dbReference type="InterPro" id="IPR039261">
    <property type="entry name" value="FNR_nucleotide-bd"/>
</dbReference>
<dbReference type="AlphaFoldDB" id="A0A448ZQK5"/>
<evidence type="ECO:0000313" key="2">
    <source>
        <dbReference type="Proteomes" id="UP000291116"/>
    </source>
</evidence>
<name>A0A448ZQK5_9STRA</name>
<evidence type="ECO:0008006" key="3">
    <source>
        <dbReference type="Google" id="ProtNLM"/>
    </source>
</evidence>
<accession>A0A448ZQK5</accession>
<dbReference type="EMBL" id="CAACVS010000636">
    <property type="protein sequence ID" value="VEU44284.1"/>
    <property type="molecule type" value="Genomic_DNA"/>
</dbReference>
<proteinExistence type="predicted"/>
<reference evidence="1 2" key="1">
    <citation type="submission" date="2019-01" db="EMBL/GenBank/DDBJ databases">
        <authorList>
            <person name="Ferrante I. M."/>
        </authorList>
    </citation>
    <scope>NUCLEOTIDE SEQUENCE [LARGE SCALE GENOMIC DNA]</scope>
    <source>
        <strain evidence="1 2">B856</strain>
    </source>
</reference>
<organism evidence="1 2">
    <name type="scientific">Pseudo-nitzschia multistriata</name>
    <dbReference type="NCBI Taxonomy" id="183589"/>
    <lineage>
        <taxon>Eukaryota</taxon>
        <taxon>Sar</taxon>
        <taxon>Stramenopiles</taxon>
        <taxon>Ochrophyta</taxon>
        <taxon>Bacillariophyta</taxon>
        <taxon>Bacillariophyceae</taxon>
        <taxon>Bacillariophycidae</taxon>
        <taxon>Bacillariales</taxon>
        <taxon>Bacillariaceae</taxon>
        <taxon>Pseudo-nitzschia</taxon>
    </lineage>
</organism>
<protein>
    <recommendedName>
        <fullName evidence="3">FAD-binding FR-type domain-containing protein</fullName>
    </recommendedName>
</protein>
<dbReference type="Proteomes" id="UP000291116">
    <property type="component" value="Unassembled WGS sequence"/>
</dbReference>
<dbReference type="SUPFAM" id="SSF52343">
    <property type="entry name" value="Ferredoxin reductase-like, C-terminal NADP-linked domain"/>
    <property type="match status" value="1"/>
</dbReference>